<dbReference type="InterPro" id="IPR036291">
    <property type="entry name" value="NAD(P)-bd_dom_sf"/>
</dbReference>
<evidence type="ECO:0000313" key="3">
    <source>
        <dbReference type="Proteomes" id="UP001440612"/>
    </source>
</evidence>
<evidence type="ECO:0000259" key="1">
    <source>
        <dbReference type="Pfam" id="PF01370"/>
    </source>
</evidence>
<dbReference type="Proteomes" id="UP001440612">
    <property type="component" value="Chromosome"/>
</dbReference>
<dbReference type="PANTHER" id="PTHR48079:SF6">
    <property type="entry name" value="NAD(P)-BINDING DOMAIN-CONTAINING PROTEIN-RELATED"/>
    <property type="match status" value="1"/>
</dbReference>
<dbReference type="InterPro" id="IPR051783">
    <property type="entry name" value="NAD(P)-dependent_oxidoreduct"/>
</dbReference>
<protein>
    <submittedName>
        <fullName evidence="2">NAD-dependent epimerase/dehydratase family protein</fullName>
    </submittedName>
</protein>
<dbReference type="RefSeq" id="WP_341367436.1">
    <property type="nucleotide sequence ID" value="NZ_CP150951.2"/>
</dbReference>
<dbReference type="SUPFAM" id="SSF51735">
    <property type="entry name" value="NAD(P)-binding Rossmann-fold domains"/>
    <property type="match status" value="1"/>
</dbReference>
<reference evidence="3" key="1">
    <citation type="submission" date="2024-04" db="EMBL/GenBank/DDBJ databases">
        <title>Phylogenomic analyses of a clade within the roseobacter group suggest taxonomic reassignments of species of the genera Aestuariivita, Citreicella, Loktanella, Nautella, Pelagibaca, Ruegeria, Thalassobius, Thiobacimonas and Tropicibacter, and the proposal o.</title>
        <authorList>
            <person name="Jeon C.O."/>
        </authorList>
    </citation>
    <scope>NUCLEOTIDE SEQUENCE [LARGE SCALE GENOMIC DNA]</scope>
    <source>
        <strain evidence="3">BS5-3</strain>
    </source>
</reference>
<dbReference type="InterPro" id="IPR001509">
    <property type="entry name" value="Epimerase_deHydtase"/>
</dbReference>
<accession>A0ABZ2V7W5</accession>
<name>A0ABZ2V7W5_9RHOB</name>
<feature type="domain" description="NAD-dependent epimerase/dehydratase" evidence="1">
    <location>
        <begin position="3"/>
        <end position="215"/>
    </location>
</feature>
<dbReference type="Gene3D" id="3.40.50.720">
    <property type="entry name" value="NAD(P)-binding Rossmann-like Domain"/>
    <property type="match status" value="1"/>
</dbReference>
<sequence length="335" mass="35554">MRILIVGGTGFLGKATAEAAVAAGHHVTVMTRSGRNVAKGAQSLIADRTAPLPDLSGQFDAVIDTCAYAPDMVRQLAQAVGCVHYCLVSSISVYDQMTVPQFDESAHAPPATDADLALADAVPAALRGKADPYGAAYGRLKRSCELAAEDAFAGRCTHIRLGLIVGPQDYTDRFTWWVRRLDRDGLAYVPGPEDRNMQIIDVRDAAAFLLKATAAQNCDTFHLTGQPMGFATMLAGILGQTGKDVAITYLPLAAFTAAGQRHWTDLPLILPDDPAFAQMLNVSTAKAQKAGLVTRALAETVLSVLGWDRARRDHPLICGMPAEAEAQVAAANAAR</sequence>
<dbReference type="PANTHER" id="PTHR48079">
    <property type="entry name" value="PROTEIN YEEZ"/>
    <property type="match status" value="1"/>
</dbReference>
<dbReference type="EMBL" id="CP150951">
    <property type="protein sequence ID" value="WZC49326.1"/>
    <property type="molecule type" value="Genomic_DNA"/>
</dbReference>
<evidence type="ECO:0000313" key="2">
    <source>
        <dbReference type="EMBL" id="WZC49326.1"/>
    </source>
</evidence>
<keyword evidence="3" id="KW-1185">Reference proteome</keyword>
<dbReference type="Pfam" id="PF01370">
    <property type="entry name" value="Epimerase"/>
    <property type="match status" value="1"/>
</dbReference>
<organism evidence="2 3">
    <name type="scientific">Yoonia phaeophyticola</name>
    <dbReference type="NCBI Taxonomy" id="3137369"/>
    <lineage>
        <taxon>Bacteria</taxon>
        <taxon>Pseudomonadati</taxon>
        <taxon>Pseudomonadota</taxon>
        <taxon>Alphaproteobacteria</taxon>
        <taxon>Rhodobacterales</taxon>
        <taxon>Paracoccaceae</taxon>
        <taxon>Yoonia</taxon>
    </lineage>
</organism>
<gene>
    <name evidence="2" type="ORF">AABB29_01290</name>
</gene>
<proteinExistence type="predicted"/>